<name>A0A5D2YK55_GOSMU</name>
<feature type="compositionally biased region" description="Polar residues" evidence="1">
    <location>
        <begin position="53"/>
        <end position="79"/>
    </location>
</feature>
<evidence type="ECO:0000313" key="2">
    <source>
        <dbReference type="EMBL" id="TYJ26582.1"/>
    </source>
</evidence>
<evidence type="ECO:0000313" key="3">
    <source>
        <dbReference type="Proteomes" id="UP000323597"/>
    </source>
</evidence>
<organism evidence="2 3">
    <name type="scientific">Gossypium mustelinum</name>
    <name type="common">Cotton</name>
    <name type="synonym">Gossypium caicoense</name>
    <dbReference type="NCBI Taxonomy" id="34275"/>
    <lineage>
        <taxon>Eukaryota</taxon>
        <taxon>Viridiplantae</taxon>
        <taxon>Streptophyta</taxon>
        <taxon>Embryophyta</taxon>
        <taxon>Tracheophyta</taxon>
        <taxon>Spermatophyta</taxon>
        <taxon>Magnoliopsida</taxon>
        <taxon>eudicotyledons</taxon>
        <taxon>Gunneridae</taxon>
        <taxon>Pentapetalae</taxon>
        <taxon>rosids</taxon>
        <taxon>malvids</taxon>
        <taxon>Malvales</taxon>
        <taxon>Malvaceae</taxon>
        <taxon>Malvoideae</taxon>
        <taxon>Gossypium</taxon>
    </lineage>
</organism>
<sequence>MNSPVSSISIQSPCSSNKKRAKSVEEERLPVDKPNNHNKQAGTSRGEEDLRSSAESSVSKRQSISSMSFSVPQSCSSSDGRPMLECESSDMKRS</sequence>
<keyword evidence="3" id="KW-1185">Reference proteome</keyword>
<feature type="compositionally biased region" description="Low complexity" evidence="1">
    <location>
        <begin position="1"/>
        <end position="16"/>
    </location>
</feature>
<dbReference type="EMBL" id="CM017642">
    <property type="protein sequence ID" value="TYJ26582.1"/>
    <property type="molecule type" value="Genomic_DNA"/>
</dbReference>
<reference evidence="2 3" key="1">
    <citation type="submission" date="2019-07" db="EMBL/GenBank/DDBJ databases">
        <title>WGS assembly of Gossypium mustelinum.</title>
        <authorList>
            <person name="Chen Z.J."/>
            <person name="Sreedasyam A."/>
            <person name="Ando A."/>
            <person name="Song Q."/>
            <person name="De L."/>
            <person name="Hulse-Kemp A."/>
            <person name="Ding M."/>
            <person name="Ye W."/>
            <person name="Kirkbride R."/>
            <person name="Jenkins J."/>
            <person name="Plott C."/>
            <person name="Lovell J."/>
            <person name="Lin Y.-M."/>
            <person name="Vaughn R."/>
            <person name="Liu B."/>
            <person name="Li W."/>
            <person name="Simpson S."/>
            <person name="Scheffler B."/>
            <person name="Saski C."/>
            <person name="Grover C."/>
            <person name="Hu G."/>
            <person name="Conover J."/>
            <person name="Carlson J."/>
            <person name="Shu S."/>
            <person name="Boston L."/>
            <person name="Williams M."/>
            <person name="Peterson D."/>
            <person name="Mcgee K."/>
            <person name="Jones D."/>
            <person name="Wendel J."/>
            <person name="Stelly D."/>
            <person name="Grimwood J."/>
            <person name="Schmutz J."/>
        </authorList>
    </citation>
    <scope>NUCLEOTIDE SEQUENCE [LARGE SCALE GENOMIC DNA]</scope>
    <source>
        <strain evidence="2">1408120.09</strain>
    </source>
</reference>
<feature type="compositionally biased region" description="Basic and acidic residues" evidence="1">
    <location>
        <begin position="22"/>
        <end position="35"/>
    </location>
</feature>
<dbReference type="Proteomes" id="UP000323597">
    <property type="component" value="Chromosome A07"/>
</dbReference>
<proteinExistence type="predicted"/>
<accession>A0A5D2YK55</accession>
<dbReference type="AlphaFoldDB" id="A0A5D2YK55"/>
<evidence type="ECO:0000256" key="1">
    <source>
        <dbReference type="SAM" id="MobiDB-lite"/>
    </source>
</evidence>
<protein>
    <submittedName>
        <fullName evidence="2">Uncharacterized protein</fullName>
    </submittedName>
</protein>
<gene>
    <name evidence="2" type="ORF">E1A91_A07G129800v1</name>
</gene>
<feature type="region of interest" description="Disordered" evidence="1">
    <location>
        <begin position="1"/>
        <end position="94"/>
    </location>
</feature>